<dbReference type="EMBL" id="KN834671">
    <property type="protein sequence ID" value="KIK10461.1"/>
    <property type="molecule type" value="Genomic_DNA"/>
</dbReference>
<protein>
    <submittedName>
        <fullName evidence="1">Uncharacterized protein</fullName>
    </submittedName>
</protein>
<dbReference type="Proteomes" id="UP000054018">
    <property type="component" value="Unassembled WGS sequence"/>
</dbReference>
<keyword evidence="2" id="KW-1185">Reference proteome</keyword>
<sequence>FNLFLMLVVDLLHEFELGVWKAIFSHLLHILDSLNESQLHELDRRYRLVPTFGRDTIQRFSKNCSEMKRMTTHDFEDLLQ</sequence>
<dbReference type="AlphaFoldDB" id="A0A0C9XZY0"/>
<proteinExistence type="predicted"/>
<name>A0A0C9XZY0_9AGAM</name>
<reference evidence="1 2" key="1">
    <citation type="submission" date="2014-04" db="EMBL/GenBank/DDBJ databases">
        <authorList>
            <consortium name="DOE Joint Genome Institute"/>
            <person name="Kuo A."/>
            <person name="Kohler A."/>
            <person name="Costa M.D."/>
            <person name="Nagy L.G."/>
            <person name="Floudas D."/>
            <person name="Copeland A."/>
            <person name="Barry K.W."/>
            <person name="Cichocki N."/>
            <person name="Veneault-Fourrey C."/>
            <person name="LaButti K."/>
            <person name="Lindquist E.A."/>
            <person name="Lipzen A."/>
            <person name="Lundell T."/>
            <person name="Morin E."/>
            <person name="Murat C."/>
            <person name="Sun H."/>
            <person name="Tunlid A."/>
            <person name="Henrissat B."/>
            <person name="Grigoriev I.V."/>
            <person name="Hibbett D.S."/>
            <person name="Martin F."/>
            <person name="Nordberg H.P."/>
            <person name="Cantor M.N."/>
            <person name="Hua S.X."/>
        </authorList>
    </citation>
    <scope>NUCLEOTIDE SEQUENCE [LARGE SCALE GENOMIC DNA]</scope>
    <source>
        <strain evidence="1 2">441</strain>
    </source>
</reference>
<dbReference type="OrthoDB" id="3269417at2759"/>
<feature type="non-terminal residue" evidence="1">
    <location>
        <position position="1"/>
    </location>
</feature>
<evidence type="ECO:0000313" key="1">
    <source>
        <dbReference type="EMBL" id="KIK10461.1"/>
    </source>
</evidence>
<gene>
    <name evidence="1" type="ORF">PISMIDRAFT_52018</name>
</gene>
<dbReference type="STRING" id="765257.A0A0C9XZY0"/>
<accession>A0A0C9XZY0</accession>
<organism evidence="1 2">
    <name type="scientific">Pisolithus microcarpus 441</name>
    <dbReference type="NCBI Taxonomy" id="765257"/>
    <lineage>
        <taxon>Eukaryota</taxon>
        <taxon>Fungi</taxon>
        <taxon>Dikarya</taxon>
        <taxon>Basidiomycota</taxon>
        <taxon>Agaricomycotina</taxon>
        <taxon>Agaricomycetes</taxon>
        <taxon>Agaricomycetidae</taxon>
        <taxon>Boletales</taxon>
        <taxon>Sclerodermatineae</taxon>
        <taxon>Pisolithaceae</taxon>
        <taxon>Pisolithus</taxon>
    </lineage>
</organism>
<feature type="non-terminal residue" evidence="1">
    <location>
        <position position="80"/>
    </location>
</feature>
<dbReference type="HOGENOM" id="CLU_116861_1_0_1"/>
<evidence type="ECO:0000313" key="2">
    <source>
        <dbReference type="Proteomes" id="UP000054018"/>
    </source>
</evidence>
<reference evidence="2" key="2">
    <citation type="submission" date="2015-01" db="EMBL/GenBank/DDBJ databases">
        <title>Evolutionary Origins and Diversification of the Mycorrhizal Mutualists.</title>
        <authorList>
            <consortium name="DOE Joint Genome Institute"/>
            <consortium name="Mycorrhizal Genomics Consortium"/>
            <person name="Kohler A."/>
            <person name="Kuo A."/>
            <person name="Nagy L.G."/>
            <person name="Floudas D."/>
            <person name="Copeland A."/>
            <person name="Barry K.W."/>
            <person name="Cichocki N."/>
            <person name="Veneault-Fourrey C."/>
            <person name="LaButti K."/>
            <person name="Lindquist E.A."/>
            <person name="Lipzen A."/>
            <person name="Lundell T."/>
            <person name="Morin E."/>
            <person name="Murat C."/>
            <person name="Riley R."/>
            <person name="Ohm R."/>
            <person name="Sun H."/>
            <person name="Tunlid A."/>
            <person name="Henrissat B."/>
            <person name="Grigoriev I.V."/>
            <person name="Hibbett D.S."/>
            <person name="Martin F."/>
        </authorList>
    </citation>
    <scope>NUCLEOTIDE SEQUENCE [LARGE SCALE GENOMIC DNA]</scope>
    <source>
        <strain evidence="2">441</strain>
    </source>
</reference>